<sequence length="120" mass="12818">MRRALFLVSVFVTVLAVAMSASAASTTTTTKPQAFAIQGKVLQVGPGWMQVQVVKVQQGSGLRANAKLRIQQTAKTRFLRTGKAASARDLRAGETVQINGSIVRSGTRLTYQAGSITILR</sequence>
<protein>
    <recommendedName>
        <fullName evidence="4">DUF5666 domain-containing protein</fullName>
    </recommendedName>
</protein>
<feature type="signal peptide" evidence="1">
    <location>
        <begin position="1"/>
        <end position="23"/>
    </location>
</feature>
<dbReference type="AlphaFoldDB" id="A0A537L257"/>
<proteinExistence type="predicted"/>
<feature type="chain" id="PRO_5021707154" description="DUF5666 domain-containing protein" evidence="1">
    <location>
        <begin position="24"/>
        <end position="120"/>
    </location>
</feature>
<reference evidence="2 3" key="1">
    <citation type="journal article" date="2019" name="Nat. Microbiol.">
        <title>Mediterranean grassland soil C-N compound turnover is dependent on rainfall and depth, and is mediated by genomically divergent microorganisms.</title>
        <authorList>
            <person name="Diamond S."/>
            <person name="Andeer P.F."/>
            <person name="Li Z."/>
            <person name="Crits-Christoph A."/>
            <person name="Burstein D."/>
            <person name="Anantharaman K."/>
            <person name="Lane K.R."/>
            <person name="Thomas B.C."/>
            <person name="Pan C."/>
            <person name="Northen T.R."/>
            <person name="Banfield J.F."/>
        </authorList>
    </citation>
    <scope>NUCLEOTIDE SEQUENCE [LARGE SCALE GENOMIC DNA]</scope>
    <source>
        <strain evidence="2">NP_4</strain>
    </source>
</reference>
<keyword evidence="1" id="KW-0732">Signal</keyword>
<name>A0A537L257_9BACT</name>
<evidence type="ECO:0008006" key="4">
    <source>
        <dbReference type="Google" id="ProtNLM"/>
    </source>
</evidence>
<evidence type="ECO:0000313" key="2">
    <source>
        <dbReference type="EMBL" id="TMJ02080.1"/>
    </source>
</evidence>
<accession>A0A537L257</accession>
<dbReference type="Proteomes" id="UP000319353">
    <property type="component" value="Unassembled WGS sequence"/>
</dbReference>
<dbReference type="EMBL" id="VBAL01000088">
    <property type="protein sequence ID" value="TMJ02080.1"/>
    <property type="molecule type" value="Genomic_DNA"/>
</dbReference>
<comment type="caution">
    <text evidence="2">The sequence shown here is derived from an EMBL/GenBank/DDBJ whole genome shotgun (WGS) entry which is preliminary data.</text>
</comment>
<evidence type="ECO:0000256" key="1">
    <source>
        <dbReference type="SAM" id="SignalP"/>
    </source>
</evidence>
<organism evidence="2 3">
    <name type="scientific">Candidatus Segetimicrobium genomatis</name>
    <dbReference type="NCBI Taxonomy" id="2569760"/>
    <lineage>
        <taxon>Bacteria</taxon>
        <taxon>Bacillati</taxon>
        <taxon>Candidatus Sysuimicrobiota</taxon>
        <taxon>Candidatus Sysuimicrobiia</taxon>
        <taxon>Candidatus Sysuimicrobiales</taxon>
        <taxon>Candidatus Segetimicrobiaceae</taxon>
        <taxon>Candidatus Segetimicrobium</taxon>
    </lineage>
</organism>
<gene>
    <name evidence="2" type="ORF">E6H01_07225</name>
</gene>
<evidence type="ECO:0000313" key="3">
    <source>
        <dbReference type="Proteomes" id="UP000319353"/>
    </source>
</evidence>